<evidence type="ECO:0000313" key="1">
    <source>
        <dbReference type="EMBL" id="TBU62120.1"/>
    </source>
</evidence>
<dbReference type="Proteomes" id="UP000292082">
    <property type="component" value="Unassembled WGS sequence"/>
</dbReference>
<reference evidence="1 2" key="1">
    <citation type="submission" date="2019-01" db="EMBL/GenBank/DDBJ databases">
        <title>Draft genome sequences of three monokaryotic isolates of the white-rot basidiomycete fungus Dichomitus squalens.</title>
        <authorList>
            <consortium name="DOE Joint Genome Institute"/>
            <person name="Lopez S.C."/>
            <person name="Andreopoulos B."/>
            <person name="Pangilinan J."/>
            <person name="Lipzen A."/>
            <person name="Riley R."/>
            <person name="Ahrendt S."/>
            <person name="Ng V."/>
            <person name="Barry K."/>
            <person name="Daum C."/>
            <person name="Grigoriev I.V."/>
            <person name="Hilden K.S."/>
            <person name="Makela M.R."/>
            <person name="de Vries R.P."/>
        </authorList>
    </citation>
    <scope>NUCLEOTIDE SEQUENCE [LARGE SCALE GENOMIC DNA]</scope>
    <source>
        <strain evidence="1 2">CBS 464.89</strain>
    </source>
</reference>
<accession>A0A4V2K610</accession>
<name>A0A4V2K610_9APHY</name>
<sequence length="57" mass="6376">MIPISRRKFGMKSAVNATYTPTSCGCPGVNVSSHFRRTDPCCVRRLIDCERSVSRDI</sequence>
<evidence type="ECO:0000313" key="2">
    <source>
        <dbReference type="Proteomes" id="UP000292082"/>
    </source>
</evidence>
<proteinExistence type="predicted"/>
<dbReference type="AlphaFoldDB" id="A0A4V2K610"/>
<dbReference type="EMBL" id="ML145095">
    <property type="protein sequence ID" value="TBU62120.1"/>
    <property type="molecule type" value="Genomic_DNA"/>
</dbReference>
<gene>
    <name evidence="1" type="ORF">BD310DRAFT_919642</name>
</gene>
<dbReference type="PROSITE" id="PS51257">
    <property type="entry name" value="PROKAR_LIPOPROTEIN"/>
    <property type="match status" value="1"/>
</dbReference>
<keyword evidence="2" id="KW-1185">Reference proteome</keyword>
<organism evidence="1 2">
    <name type="scientific">Dichomitus squalens</name>
    <dbReference type="NCBI Taxonomy" id="114155"/>
    <lineage>
        <taxon>Eukaryota</taxon>
        <taxon>Fungi</taxon>
        <taxon>Dikarya</taxon>
        <taxon>Basidiomycota</taxon>
        <taxon>Agaricomycotina</taxon>
        <taxon>Agaricomycetes</taxon>
        <taxon>Polyporales</taxon>
        <taxon>Polyporaceae</taxon>
        <taxon>Dichomitus</taxon>
    </lineage>
</organism>
<protein>
    <submittedName>
        <fullName evidence="1">Uncharacterized protein</fullName>
    </submittedName>
</protein>